<evidence type="ECO:0000256" key="6">
    <source>
        <dbReference type="PIRSR" id="PIRSR600223-1"/>
    </source>
</evidence>
<keyword evidence="7" id="KW-0812">Transmembrane</keyword>
<name>A0A6J4MRR2_9ACTN</name>
<dbReference type="GO" id="GO:0005886">
    <property type="term" value="C:plasma membrane"/>
    <property type="evidence" value="ECO:0007669"/>
    <property type="project" value="UniProtKB-SubCell"/>
</dbReference>
<feature type="active site" evidence="6">
    <location>
        <position position="59"/>
    </location>
</feature>
<sequence>MRGAQAEGPVDRPQQPGSRTERRTLPFWQEVVLLLGIALLLAVAVKALFLQAFYIPSGSMEDTLVFDDRILVQKVSYWADGTPRRGDVVVFADPGGWLGVQGAAGPASPAAKVLEVFGLYPTGGHLVKRVIGVGGDTVACCDERGRLSVNGVPLEEESYLRTGEAPSQVEFETEVEADHLWVMGDNRSSSADSRVHLGDPGGGQVPVEDVVGKVFSVVWPLGHATLLDRPQTFESLEE</sequence>
<dbReference type="CDD" id="cd06530">
    <property type="entry name" value="S26_SPase_I"/>
    <property type="match status" value="1"/>
</dbReference>
<dbReference type="EMBL" id="CADCUH010000192">
    <property type="protein sequence ID" value="CAA9365265.1"/>
    <property type="molecule type" value="Genomic_DNA"/>
</dbReference>
<dbReference type="GO" id="GO:0009003">
    <property type="term" value="F:signal peptidase activity"/>
    <property type="evidence" value="ECO:0007669"/>
    <property type="project" value="UniProtKB-EC"/>
</dbReference>
<dbReference type="PRINTS" id="PR00727">
    <property type="entry name" value="LEADERPTASE"/>
</dbReference>
<dbReference type="Gene3D" id="2.10.109.10">
    <property type="entry name" value="Umud Fragment, subunit A"/>
    <property type="match status" value="1"/>
</dbReference>
<feature type="domain" description="Peptidase S26" evidence="9">
    <location>
        <begin position="29"/>
        <end position="219"/>
    </location>
</feature>
<feature type="active site" evidence="6">
    <location>
        <position position="128"/>
    </location>
</feature>
<evidence type="ECO:0000256" key="8">
    <source>
        <dbReference type="SAM" id="MobiDB-lite"/>
    </source>
</evidence>
<dbReference type="PROSITE" id="PS00761">
    <property type="entry name" value="SPASE_I_3"/>
    <property type="match status" value="1"/>
</dbReference>
<dbReference type="AlphaFoldDB" id="A0A6J4MRR2"/>
<dbReference type="InterPro" id="IPR036286">
    <property type="entry name" value="LexA/Signal_pep-like_sf"/>
</dbReference>
<protein>
    <recommendedName>
        <fullName evidence="4 7">Signal peptidase I</fullName>
        <ecNumber evidence="4 7">3.4.21.89</ecNumber>
    </recommendedName>
</protein>
<keyword evidence="7" id="KW-0645">Protease</keyword>
<dbReference type="InterPro" id="IPR000223">
    <property type="entry name" value="Pept_S26A_signal_pept_1"/>
</dbReference>
<dbReference type="PANTHER" id="PTHR43390">
    <property type="entry name" value="SIGNAL PEPTIDASE I"/>
    <property type="match status" value="1"/>
</dbReference>
<feature type="transmembrane region" description="Helical" evidence="7">
    <location>
        <begin position="31"/>
        <end position="54"/>
    </location>
</feature>
<evidence type="ECO:0000256" key="1">
    <source>
        <dbReference type="ARBA" id="ARBA00000677"/>
    </source>
</evidence>
<keyword evidence="7" id="KW-0472">Membrane</keyword>
<dbReference type="PANTHER" id="PTHR43390:SF1">
    <property type="entry name" value="CHLOROPLAST PROCESSING PEPTIDASE"/>
    <property type="match status" value="1"/>
</dbReference>
<feature type="region of interest" description="Disordered" evidence="8">
    <location>
        <begin position="1"/>
        <end position="21"/>
    </location>
</feature>
<evidence type="ECO:0000256" key="2">
    <source>
        <dbReference type="ARBA" id="ARBA00004401"/>
    </source>
</evidence>
<dbReference type="Pfam" id="PF10502">
    <property type="entry name" value="Peptidase_S26"/>
    <property type="match status" value="1"/>
</dbReference>
<dbReference type="GO" id="GO:0006465">
    <property type="term" value="P:signal peptide processing"/>
    <property type="evidence" value="ECO:0007669"/>
    <property type="project" value="InterPro"/>
</dbReference>
<comment type="subcellular location">
    <subcellularLocation>
        <location evidence="2">Cell membrane</location>
        <topology evidence="2">Single-pass type II membrane protein</topology>
    </subcellularLocation>
    <subcellularLocation>
        <location evidence="7">Membrane</location>
        <topology evidence="7">Single-pass type II membrane protein</topology>
    </subcellularLocation>
</comment>
<evidence type="ECO:0000256" key="3">
    <source>
        <dbReference type="ARBA" id="ARBA00009370"/>
    </source>
</evidence>
<evidence type="ECO:0000256" key="4">
    <source>
        <dbReference type="ARBA" id="ARBA00013208"/>
    </source>
</evidence>
<evidence type="ECO:0000313" key="10">
    <source>
        <dbReference type="EMBL" id="CAA9365265.1"/>
    </source>
</evidence>
<evidence type="ECO:0000259" key="9">
    <source>
        <dbReference type="Pfam" id="PF10502"/>
    </source>
</evidence>
<dbReference type="InterPro" id="IPR019758">
    <property type="entry name" value="Pept_S26A_signal_pept_1_CS"/>
</dbReference>
<proteinExistence type="inferred from homology"/>
<comment type="catalytic activity">
    <reaction evidence="1 7">
        <text>Cleavage of hydrophobic, N-terminal signal or leader sequences from secreted and periplasmic proteins.</text>
        <dbReference type="EC" id="3.4.21.89"/>
    </reaction>
</comment>
<dbReference type="SUPFAM" id="SSF51306">
    <property type="entry name" value="LexA/Signal peptidase"/>
    <property type="match status" value="1"/>
</dbReference>
<accession>A0A6J4MRR2</accession>
<evidence type="ECO:0000256" key="7">
    <source>
        <dbReference type="RuleBase" id="RU362042"/>
    </source>
</evidence>
<gene>
    <name evidence="10" type="ORF">AVDCRST_MAG36-2945</name>
</gene>
<dbReference type="InterPro" id="IPR019533">
    <property type="entry name" value="Peptidase_S26"/>
</dbReference>
<keyword evidence="5 7" id="KW-0378">Hydrolase</keyword>
<evidence type="ECO:0000256" key="5">
    <source>
        <dbReference type="ARBA" id="ARBA00022801"/>
    </source>
</evidence>
<comment type="similarity">
    <text evidence="3 7">Belongs to the peptidase S26 family.</text>
</comment>
<reference evidence="10" key="1">
    <citation type="submission" date="2020-02" db="EMBL/GenBank/DDBJ databases">
        <authorList>
            <person name="Meier V. D."/>
        </authorList>
    </citation>
    <scope>NUCLEOTIDE SEQUENCE</scope>
    <source>
        <strain evidence="10">AVDCRST_MAG36</strain>
    </source>
</reference>
<keyword evidence="7" id="KW-1133">Transmembrane helix</keyword>
<dbReference type="GO" id="GO:0004252">
    <property type="term" value="F:serine-type endopeptidase activity"/>
    <property type="evidence" value="ECO:0007669"/>
    <property type="project" value="InterPro"/>
</dbReference>
<organism evidence="10">
    <name type="scientific">uncultured Nocardioidaceae bacterium</name>
    <dbReference type="NCBI Taxonomy" id="253824"/>
    <lineage>
        <taxon>Bacteria</taxon>
        <taxon>Bacillati</taxon>
        <taxon>Actinomycetota</taxon>
        <taxon>Actinomycetes</taxon>
        <taxon>Propionibacteriales</taxon>
        <taxon>Nocardioidaceae</taxon>
        <taxon>environmental samples</taxon>
    </lineage>
</organism>
<dbReference type="NCBIfam" id="TIGR02227">
    <property type="entry name" value="sigpep_I_bact"/>
    <property type="match status" value="1"/>
</dbReference>
<dbReference type="EC" id="3.4.21.89" evidence="4 7"/>